<dbReference type="KEGG" id="ndv:NDEV_1882"/>
<reference evidence="2" key="1">
    <citation type="submission" date="2015-10" db="EMBL/GenBank/DDBJ databases">
        <authorList>
            <person name="Lehtovirta-Morley L.E."/>
            <person name="Vieille C."/>
        </authorList>
    </citation>
    <scope>NUCLEOTIDE SEQUENCE [LARGE SCALE GENOMIC DNA]</scope>
</reference>
<dbReference type="SUPFAM" id="SSF46785">
    <property type="entry name" value="Winged helix' DNA-binding domain"/>
    <property type="match status" value="1"/>
</dbReference>
<dbReference type="InterPro" id="IPR027417">
    <property type="entry name" value="P-loop_NTPase"/>
</dbReference>
<evidence type="ECO:0000313" key="2">
    <source>
        <dbReference type="Proteomes" id="UP000196239"/>
    </source>
</evidence>
<keyword evidence="2" id="KW-1185">Reference proteome</keyword>
<gene>
    <name evidence="1" type="ORF">NDEV_1882</name>
</gene>
<dbReference type="EMBL" id="LN890280">
    <property type="protein sequence ID" value="CUR52644.1"/>
    <property type="molecule type" value="Genomic_DNA"/>
</dbReference>
<dbReference type="PANTHER" id="PTHR34301">
    <property type="entry name" value="DNA-BINDING PROTEIN-RELATED"/>
    <property type="match status" value="1"/>
</dbReference>
<accession>A0A128A5K8</accession>
<name>A0A128A5K8_9ARCH</name>
<organism evidence="1 2">
    <name type="scientific">Nitrosotalea devaniterrae</name>
    <dbReference type="NCBI Taxonomy" id="1078905"/>
    <lineage>
        <taxon>Archaea</taxon>
        <taxon>Nitrososphaerota</taxon>
        <taxon>Nitrososphaeria</taxon>
        <taxon>Nitrosotaleales</taxon>
        <taxon>Nitrosotaleaceae</taxon>
        <taxon>Nitrosotalea</taxon>
    </lineage>
</organism>
<dbReference type="AlphaFoldDB" id="A0A128A5K8"/>
<evidence type="ECO:0000313" key="1">
    <source>
        <dbReference type="EMBL" id="CUR52644.1"/>
    </source>
</evidence>
<dbReference type="Gene3D" id="3.40.50.300">
    <property type="entry name" value="P-loop containing nucleotide triphosphate hydrolases"/>
    <property type="match status" value="1"/>
</dbReference>
<proteinExistence type="predicted"/>
<sequence>MPGNGIEPRYLAGREEFIEFFERSLKSYEGGLPRNTILSGLRGSGKTVLLRRFKVLAESRNWIAIEREFNDRFSDENSFAEAIIKDIIEGATEVSLAKKAKQVGKKILDIIKPEELGAYGVTYKPFYKEKKHLLEDYLKEMLVKNWNAFKKSDKNGVVFLYDEFHTIKDSKQQKSYPLASLLGAISYAQRNGCKYYLCLGGLPIITSNLKDAKTYTERMFELRQVKNLEDVEAKKAIINTLKSSAYQFDDKLIDEIIEETGGYPYFIQFYGYFIIEETGKKLVTLKDFLGIRSKIIKELDAGFFEDRVKLASSKERQILAAMAKAGMGEIEIKQIRKISKIGHGVLMELLKRLIEKGLVYRAERGKYGFTLPLFREFLLRLK</sequence>
<dbReference type="PANTHER" id="PTHR34301:SF8">
    <property type="entry name" value="ATPASE DOMAIN-CONTAINING PROTEIN"/>
    <property type="match status" value="1"/>
</dbReference>
<dbReference type="InterPro" id="IPR036390">
    <property type="entry name" value="WH_DNA-bd_sf"/>
</dbReference>
<protein>
    <submittedName>
        <fullName evidence="1">AAA ATPase</fullName>
    </submittedName>
</protein>
<dbReference type="SUPFAM" id="SSF52540">
    <property type="entry name" value="P-loop containing nucleoside triphosphate hydrolases"/>
    <property type="match status" value="1"/>
</dbReference>
<dbReference type="Proteomes" id="UP000196239">
    <property type="component" value="Chromosome 1"/>
</dbReference>